<name>A0ABP7CFX9_9MICC</name>
<keyword evidence="3" id="KW-0560">Oxidoreductase</keyword>
<proteinExistence type="inferred from homology"/>
<dbReference type="InterPro" id="IPR036291">
    <property type="entry name" value="NAD(P)-bd_dom_sf"/>
</dbReference>
<dbReference type="CDD" id="cd05233">
    <property type="entry name" value="SDR_c"/>
    <property type="match status" value="1"/>
</dbReference>
<evidence type="ECO:0000256" key="1">
    <source>
        <dbReference type="ARBA" id="ARBA00006484"/>
    </source>
</evidence>
<comment type="caution">
    <text evidence="4">The sequence shown here is derived from an EMBL/GenBank/DDBJ whole genome shotgun (WGS) entry which is preliminary data.</text>
</comment>
<dbReference type="PANTHER" id="PTHR43391">
    <property type="entry name" value="RETINOL DEHYDROGENASE-RELATED"/>
    <property type="match status" value="1"/>
</dbReference>
<gene>
    <name evidence="4" type="ORF">GCM10023081_25760</name>
</gene>
<keyword evidence="2" id="KW-0521">NADP</keyword>
<comment type="similarity">
    <text evidence="1">Belongs to the short-chain dehydrogenases/reductases (SDR) family.</text>
</comment>
<accession>A0ABP7CFX9</accession>
<evidence type="ECO:0008006" key="6">
    <source>
        <dbReference type="Google" id="ProtNLM"/>
    </source>
</evidence>
<sequence>MKIVLADADKPRVDALVAELRAQGAEAIGVPANLTKPGEAQRLLEATVSAYGAAHVLCNNASVLTGSLQMDMWHWIADVDLGTTIAICRAFLPLLAAQEEAHIVNTCAAPGLTGLPAASPSLRDVHAAMRSGVWGMSQNLSDELGRGHPNIGVSLLVPEFTRTDAAHFARAMAGDPTQAGLIAQAGLMAKAPGRTPLPRAAVGRDPLAMAGLVCDAVRKRRFYVLPHQQKFAQLLDIHLRRRMDVNAAPVRAPRH</sequence>
<dbReference type="EMBL" id="BAABEO010000017">
    <property type="protein sequence ID" value="GAA3687244.1"/>
    <property type="molecule type" value="Genomic_DNA"/>
</dbReference>
<dbReference type="PRINTS" id="PR00081">
    <property type="entry name" value="GDHRDH"/>
</dbReference>
<protein>
    <recommendedName>
        <fullName evidence="6">Short-chain dehydrogenase</fullName>
    </recommendedName>
</protein>
<keyword evidence="5" id="KW-1185">Reference proteome</keyword>
<evidence type="ECO:0000313" key="5">
    <source>
        <dbReference type="Proteomes" id="UP001500752"/>
    </source>
</evidence>
<evidence type="ECO:0000256" key="2">
    <source>
        <dbReference type="ARBA" id="ARBA00022857"/>
    </source>
</evidence>
<dbReference type="Proteomes" id="UP001500752">
    <property type="component" value="Unassembled WGS sequence"/>
</dbReference>
<dbReference type="Pfam" id="PF00106">
    <property type="entry name" value="adh_short"/>
    <property type="match status" value="1"/>
</dbReference>
<dbReference type="SUPFAM" id="SSF51735">
    <property type="entry name" value="NAD(P)-binding Rossmann-fold domains"/>
    <property type="match status" value="1"/>
</dbReference>
<evidence type="ECO:0000256" key="3">
    <source>
        <dbReference type="ARBA" id="ARBA00023002"/>
    </source>
</evidence>
<reference evidence="5" key="1">
    <citation type="journal article" date="2019" name="Int. J. Syst. Evol. Microbiol.">
        <title>The Global Catalogue of Microorganisms (GCM) 10K type strain sequencing project: providing services to taxonomists for standard genome sequencing and annotation.</title>
        <authorList>
            <consortium name="The Broad Institute Genomics Platform"/>
            <consortium name="The Broad Institute Genome Sequencing Center for Infectious Disease"/>
            <person name="Wu L."/>
            <person name="Ma J."/>
        </authorList>
    </citation>
    <scope>NUCLEOTIDE SEQUENCE [LARGE SCALE GENOMIC DNA]</scope>
    <source>
        <strain evidence="5">JCM 30742</strain>
    </source>
</reference>
<dbReference type="Gene3D" id="3.40.50.720">
    <property type="entry name" value="NAD(P)-binding Rossmann-like Domain"/>
    <property type="match status" value="1"/>
</dbReference>
<evidence type="ECO:0000313" key="4">
    <source>
        <dbReference type="EMBL" id="GAA3687244.1"/>
    </source>
</evidence>
<dbReference type="InterPro" id="IPR002347">
    <property type="entry name" value="SDR_fam"/>
</dbReference>
<organism evidence="4 5">
    <name type="scientific">Arthrobacter ginkgonis</name>
    <dbReference type="NCBI Taxonomy" id="1630594"/>
    <lineage>
        <taxon>Bacteria</taxon>
        <taxon>Bacillati</taxon>
        <taxon>Actinomycetota</taxon>
        <taxon>Actinomycetes</taxon>
        <taxon>Micrococcales</taxon>
        <taxon>Micrococcaceae</taxon>
        <taxon>Arthrobacter</taxon>
    </lineage>
</organism>
<dbReference type="PANTHER" id="PTHR43391:SF14">
    <property type="entry name" value="DEHYDROGENASE_REDUCTASE SDR FAMILY PROTEIN 7-LIKE"/>
    <property type="match status" value="1"/>
</dbReference>